<accession>A0A6N9U0N0</accession>
<feature type="region of interest" description="Disordered" evidence="1">
    <location>
        <begin position="79"/>
        <end position="103"/>
    </location>
</feature>
<name>A0A6N9U0N0_STRHA</name>
<dbReference type="AlphaFoldDB" id="A0A6N9U0N0"/>
<dbReference type="Proteomes" id="UP000471293">
    <property type="component" value="Unassembled WGS sequence"/>
</dbReference>
<feature type="compositionally biased region" description="Acidic residues" evidence="1">
    <location>
        <begin position="83"/>
        <end position="92"/>
    </location>
</feature>
<reference evidence="2 3" key="1">
    <citation type="submission" date="2020-01" db="EMBL/GenBank/DDBJ databases">
        <title>Insect and environment-associated Actinomycetes.</title>
        <authorList>
            <person name="Currrie C."/>
            <person name="Chevrette M."/>
            <person name="Carlson C."/>
            <person name="Stubbendieck R."/>
            <person name="Wendt-Pienkowski E."/>
        </authorList>
    </citation>
    <scope>NUCLEOTIDE SEQUENCE [LARGE SCALE GENOMIC DNA]</scope>
    <source>
        <strain evidence="2 3">SID11342</strain>
    </source>
</reference>
<dbReference type="RefSeq" id="WP_164343350.1">
    <property type="nucleotide sequence ID" value="NZ_JAAGLQ010000164.1"/>
</dbReference>
<comment type="caution">
    <text evidence="2">The sequence shown here is derived from an EMBL/GenBank/DDBJ whole genome shotgun (WGS) entry which is preliminary data.</text>
</comment>
<evidence type="ECO:0000313" key="3">
    <source>
        <dbReference type="Proteomes" id="UP000471293"/>
    </source>
</evidence>
<proteinExistence type="predicted"/>
<organism evidence="2 3">
    <name type="scientific">Streptomyces halstedii</name>
    <dbReference type="NCBI Taxonomy" id="1944"/>
    <lineage>
        <taxon>Bacteria</taxon>
        <taxon>Bacillati</taxon>
        <taxon>Actinomycetota</taxon>
        <taxon>Actinomycetes</taxon>
        <taxon>Kitasatosporales</taxon>
        <taxon>Streptomycetaceae</taxon>
        <taxon>Streptomyces</taxon>
    </lineage>
</organism>
<dbReference type="EMBL" id="JAAGLQ010000164">
    <property type="protein sequence ID" value="NEA15436.1"/>
    <property type="molecule type" value="Genomic_DNA"/>
</dbReference>
<gene>
    <name evidence="2" type="ORF">G3I29_07805</name>
</gene>
<sequence>MAEGLGLRVAPEGSAVLSAEQNNRVQATAADLAKSHDEFEKALGMDNCEPQVRLQAEDNIAESATDMGNLLRDLRLYTPANTTEEDGEDEPAVAEAPQHTTGTFIDAITNGENWNS</sequence>
<protein>
    <submittedName>
        <fullName evidence="2">Uncharacterized protein</fullName>
    </submittedName>
</protein>
<evidence type="ECO:0000313" key="2">
    <source>
        <dbReference type="EMBL" id="NEA15436.1"/>
    </source>
</evidence>
<evidence type="ECO:0000256" key="1">
    <source>
        <dbReference type="SAM" id="MobiDB-lite"/>
    </source>
</evidence>